<comment type="subunit">
    <text evidence="2">Forms a 24-polypeptide structural core with octahedral symmetry.</text>
</comment>
<evidence type="ECO:0000256" key="6">
    <source>
        <dbReference type="ARBA" id="ARBA00048370"/>
    </source>
</evidence>
<feature type="domain" description="Lipoyl-binding" evidence="9">
    <location>
        <begin position="2"/>
        <end position="77"/>
    </location>
</feature>
<feature type="region of interest" description="Disordered" evidence="8">
    <location>
        <begin position="77"/>
        <end position="150"/>
    </location>
</feature>
<reference evidence="14 15" key="2">
    <citation type="submission" date="2023-04" db="EMBL/GenBank/DDBJ databases">
        <title>Macrococci isolated from food, foodproducing animals, and human clinical materials.</title>
        <authorList>
            <person name="Maslanova I."/>
            <person name="Svec P."/>
            <person name="Sedlacek I."/>
            <person name="Novakova D."/>
            <person name="Keller J.E."/>
            <person name="Schwendener S."/>
            <person name="Finstrlova A."/>
            <person name="Botka T."/>
            <person name="Kovarovic V."/>
            <person name="Petras P."/>
            <person name="Perreten V."/>
            <person name="Pantucek R."/>
        </authorList>
    </citation>
    <scope>NUCLEOTIDE SEQUENCE [LARGE SCALE GENOMIC DNA]</scope>
    <source>
        <strain evidence="14 15">CCM 8659</strain>
        <strain evidence="13">NRL/St 13/116</strain>
        <strain evidence="12">NRL/St 21/332</strain>
    </source>
</reference>
<dbReference type="GO" id="GO:0031405">
    <property type="term" value="F:lipoic acid binding"/>
    <property type="evidence" value="ECO:0007669"/>
    <property type="project" value="TreeGrafter"/>
</dbReference>
<dbReference type="GO" id="GO:0004742">
    <property type="term" value="F:dihydrolipoyllysine-residue acetyltransferase activity"/>
    <property type="evidence" value="ECO:0007669"/>
    <property type="project" value="UniProtKB-EC"/>
</dbReference>
<dbReference type="EC" id="2.3.1.-" evidence="7"/>
<feature type="compositionally biased region" description="Acidic residues" evidence="8">
    <location>
        <begin position="93"/>
        <end position="104"/>
    </location>
</feature>
<feature type="compositionally biased region" description="Polar residues" evidence="8">
    <location>
        <begin position="82"/>
        <end position="92"/>
    </location>
</feature>
<dbReference type="EMBL" id="CP079955">
    <property type="protein sequence ID" value="QYA33161.1"/>
    <property type="molecule type" value="Genomic_DNA"/>
</dbReference>
<dbReference type="Pfam" id="PF02817">
    <property type="entry name" value="E3_binding"/>
    <property type="match status" value="1"/>
</dbReference>
<dbReference type="Proteomes" id="UP001465447">
    <property type="component" value="Chromosome"/>
</dbReference>
<accession>A0AAU6RLW3</accession>
<dbReference type="Pfam" id="PF00364">
    <property type="entry name" value="Biotin_lipoyl"/>
    <property type="match status" value="1"/>
</dbReference>
<dbReference type="InterPro" id="IPR001078">
    <property type="entry name" value="2-oxoacid_DH_actylTfrase"/>
</dbReference>
<dbReference type="PANTHER" id="PTHR43178">
    <property type="entry name" value="DIHYDROLIPOAMIDE ACETYLTRANSFERASE COMPONENT OF PYRUVATE DEHYDROGENASE COMPLEX"/>
    <property type="match status" value="1"/>
</dbReference>
<comment type="cofactor">
    <cofactor evidence="1 7">
        <name>(R)-lipoate</name>
        <dbReference type="ChEBI" id="CHEBI:83088"/>
    </cofactor>
</comment>
<dbReference type="InterPro" id="IPR050743">
    <property type="entry name" value="2-oxoacid_DH_E2_comp"/>
</dbReference>
<evidence type="ECO:0000259" key="9">
    <source>
        <dbReference type="PROSITE" id="PS50968"/>
    </source>
</evidence>
<evidence type="ECO:0000256" key="3">
    <source>
        <dbReference type="ARBA" id="ARBA00022679"/>
    </source>
</evidence>
<dbReference type="EMBL" id="CP124585">
    <property type="protein sequence ID" value="WZE69105.1"/>
    <property type="molecule type" value="Genomic_DNA"/>
</dbReference>
<dbReference type="CDD" id="cd06849">
    <property type="entry name" value="lipoyl_domain"/>
    <property type="match status" value="1"/>
</dbReference>
<reference evidence="11" key="1">
    <citation type="submission" date="2021-07" db="EMBL/GenBank/DDBJ databases">
        <title>Prevalence and characterization of methicillin-resistant Macrococcus spp. in food producing animals and meat in Switzerland in 2019.</title>
        <authorList>
            <person name="Keller J.E."/>
            <person name="Schwendener S."/>
            <person name="Neuenschwander J."/>
            <person name="Overesch G."/>
            <person name="Perreten V."/>
        </authorList>
    </citation>
    <scope>NUCLEOTIDE SEQUENCE</scope>
    <source>
        <strain evidence="11">19Msa1099</strain>
    </source>
</reference>
<dbReference type="EMBL" id="CP124577">
    <property type="protein sequence ID" value="WZE66979.1"/>
    <property type="molecule type" value="Genomic_DNA"/>
</dbReference>
<dbReference type="GO" id="GO:0005737">
    <property type="term" value="C:cytoplasm"/>
    <property type="evidence" value="ECO:0007669"/>
    <property type="project" value="TreeGrafter"/>
</dbReference>
<dbReference type="AlphaFoldDB" id="A0AAU6RLW3"/>
<evidence type="ECO:0000313" key="13">
    <source>
        <dbReference type="EMBL" id="WZE69105.1"/>
    </source>
</evidence>
<name>A0AAU6RLW3_9STAP</name>
<comment type="function">
    <text evidence="5">The pyruvate dehydrogenase complex catalyzes the overall conversion of pyruvate to acetyl-CoA and CO(2). It contains multiple copies of three enzymatic components: pyruvate dehydrogenase (E1), dihydrolipoamide acetyltransferase (E2) and lipoamide dehydrogenase (E3).</text>
</comment>
<keyword evidence="15" id="KW-1185">Reference proteome</keyword>
<evidence type="ECO:0000313" key="12">
    <source>
        <dbReference type="EMBL" id="WZE66979.1"/>
    </source>
</evidence>
<comment type="catalytic activity">
    <reaction evidence="6">
        <text>N(6)-[(R)-dihydrolipoyl]-L-lysyl-[protein] + acetyl-CoA = N(6)-[(R)-S(8)-acetyldihydrolipoyl]-L-lysyl-[protein] + CoA</text>
        <dbReference type="Rhea" id="RHEA:17017"/>
        <dbReference type="Rhea" id="RHEA-COMP:10475"/>
        <dbReference type="Rhea" id="RHEA-COMP:10478"/>
        <dbReference type="ChEBI" id="CHEBI:57287"/>
        <dbReference type="ChEBI" id="CHEBI:57288"/>
        <dbReference type="ChEBI" id="CHEBI:83100"/>
        <dbReference type="ChEBI" id="CHEBI:83111"/>
        <dbReference type="EC" id="2.3.1.12"/>
    </reaction>
</comment>
<evidence type="ECO:0000256" key="5">
    <source>
        <dbReference type="ARBA" id="ARBA00025211"/>
    </source>
</evidence>
<dbReference type="Pfam" id="PF00198">
    <property type="entry name" value="2-oxoacid_dh"/>
    <property type="match status" value="1"/>
</dbReference>
<evidence type="ECO:0000313" key="11">
    <source>
        <dbReference type="EMBL" id="QYA33161.1"/>
    </source>
</evidence>
<dbReference type="InterPro" id="IPR004167">
    <property type="entry name" value="PSBD"/>
</dbReference>
<gene>
    <name evidence="11" type="ORF">KYI10_01540</name>
    <name evidence="14" type="ORF">QA539_01605</name>
    <name evidence="13" type="ORF">QA540_01520</name>
    <name evidence="12" type="ORF">QA541_01580</name>
</gene>
<protein>
    <recommendedName>
        <fullName evidence="7">Dihydrolipoamide acetyltransferase component of pyruvate dehydrogenase complex</fullName>
        <ecNumber evidence="7">2.3.1.-</ecNumber>
    </recommendedName>
</protein>
<sequence length="435" mass="47117">MSSRINMPKLGMTMTEGTIDEWYKSVGDEVKKGEAVCMIASEKLTLDVEAPEDGILTEITVEAGGRAKVGEQMGLVGDSLEDNQSPERSNQSTDDEAISESGEETNERAAIKDAAEKSPSFNRSHEDELNKKARDEDTPTSQSNSESNRIFITPLARRIAESNDISIEEVTGTGGNGRITKRDIEKAIDHVKVSSTTESTEATQVTAEGKPLSNMRRAIADNMMHSLQSTAQLTLHQKVEADALLKFNKKLKKEVSNNELDIKVTVTALITKAVALVLKDDARMNATYSDEKLYHHKDVNIGIATSLEDGLMVPVIHNAESKSIGEISSAIETLSAAARNGELSQGAMKDGTFTITNIGAGGIEYFTPVLNAPEVGILGVGSLQSEVALKDGKPYEKKMLPLSLTIDHQVIDGADGAEFLSRIKTFIEHPYLLIL</sequence>
<dbReference type="KEGG" id="mpsh:QA539_01605"/>
<dbReference type="PROSITE" id="PS50968">
    <property type="entry name" value="BIOTINYL_LIPOYL"/>
    <property type="match status" value="1"/>
</dbReference>
<dbReference type="PROSITE" id="PS51826">
    <property type="entry name" value="PSBD"/>
    <property type="match status" value="1"/>
</dbReference>
<accession>A0AAU6RAC1</accession>
<evidence type="ECO:0000256" key="2">
    <source>
        <dbReference type="ARBA" id="ARBA00011484"/>
    </source>
</evidence>
<evidence type="ECO:0000256" key="4">
    <source>
        <dbReference type="ARBA" id="ARBA00023315"/>
    </source>
</evidence>
<evidence type="ECO:0000256" key="7">
    <source>
        <dbReference type="RuleBase" id="RU003423"/>
    </source>
</evidence>
<accession>A0AAT9P4E4</accession>
<dbReference type="InterPro" id="IPR000089">
    <property type="entry name" value="Biotin_lipoyl"/>
</dbReference>
<keyword evidence="4 7" id="KW-0012">Acyltransferase</keyword>
<organism evidence="14 15">
    <name type="scientific">Macrococcus psychrotolerans</name>
    <dbReference type="NCBI Taxonomy" id="3039389"/>
    <lineage>
        <taxon>Bacteria</taxon>
        <taxon>Bacillati</taxon>
        <taxon>Bacillota</taxon>
        <taxon>Bacilli</taxon>
        <taxon>Bacillales</taxon>
        <taxon>Staphylococcaceae</taxon>
        <taxon>Macrococcus</taxon>
    </lineage>
</organism>
<keyword evidence="7" id="KW-0450">Lipoyl</keyword>
<evidence type="ECO:0000259" key="10">
    <source>
        <dbReference type="PROSITE" id="PS51826"/>
    </source>
</evidence>
<evidence type="ECO:0000256" key="8">
    <source>
        <dbReference type="SAM" id="MobiDB-lite"/>
    </source>
</evidence>
<keyword evidence="3 7" id="KW-0808">Transferase</keyword>
<dbReference type="PANTHER" id="PTHR43178:SF5">
    <property type="entry name" value="LIPOAMIDE ACYLTRANSFERASE COMPONENT OF BRANCHED-CHAIN ALPHA-KETO ACID DEHYDROGENASE COMPLEX, MITOCHONDRIAL"/>
    <property type="match status" value="1"/>
</dbReference>
<feature type="domain" description="Peripheral subunit-binding (PSBD)" evidence="10">
    <location>
        <begin position="151"/>
        <end position="188"/>
    </location>
</feature>
<feature type="compositionally biased region" description="Basic and acidic residues" evidence="8">
    <location>
        <begin position="105"/>
        <end position="116"/>
    </location>
</feature>
<evidence type="ECO:0000256" key="1">
    <source>
        <dbReference type="ARBA" id="ARBA00001938"/>
    </source>
</evidence>
<feature type="compositionally biased region" description="Polar residues" evidence="8">
    <location>
        <begin position="139"/>
        <end position="150"/>
    </location>
</feature>
<dbReference type="EMBL" id="CP124591">
    <property type="protein sequence ID" value="WZE71223.1"/>
    <property type="molecule type" value="Genomic_DNA"/>
</dbReference>
<evidence type="ECO:0000313" key="14">
    <source>
        <dbReference type="EMBL" id="WZE71223.1"/>
    </source>
</evidence>
<proteinExistence type="inferred from homology"/>
<feature type="compositionally biased region" description="Basic and acidic residues" evidence="8">
    <location>
        <begin position="123"/>
        <end position="137"/>
    </location>
</feature>
<accession>A0AAU6RG56</accession>
<dbReference type="RefSeq" id="WP_219493752.1">
    <property type="nucleotide sequence ID" value="NZ_CP124577.1"/>
</dbReference>
<comment type="similarity">
    <text evidence="7">Belongs to the 2-oxoacid dehydrogenase family.</text>
</comment>
<evidence type="ECO:0000313" key="15">
    <source>
        <dbReference type="Proteomes" id="UP001465447"/>
    </source>
</evidence>